<evidence type="ECO:0000313" key="11">
    <source>
        <dbReference type="Proteomes" id="UP000596130"/>
    </source>
</evidence>
<dbReference type="InterPro" id="IPR036291">
    <property type="entry name" value="NAD(P)-bd_dom_sf"/>
</dbReference>
<evidence type="ECO:0000313" key="10">
    <source>
        <dbReference type="EMBL" id="QQC90619.1"/>
    </source>
</evidence>
<accession>A0A7T4TYT5</accession>
<dbReference type="GO" id="GO:0006633">
    <property type="term" value="P:fatty acid biosynthetic process"/>
    <property type="evidence" value="ECO:0007669"/>
    <property type="project" value="UniProtKB-UniPathway"/>
</dbReference>
<reference evidence="10 11" key="1">
    <citation type="submission" date="2020-12" db="EMBL/GenBank/DDBJ databases">
        <title>Identification and biosynthesis of polyene macrolides produced by Streptomyces alfalfae Men-myco-93-63.</title>
        <authorList>
            <person name="Liu D."/>
            <person name="Li Y."/>
            <person name="Liu L."/>
            <person name="Han X."/>
            <person name="Shen F."/>
        </authorList>
    </citation>
    <scope>NUCLEOTIDE SEQUENCE [LARGE SCALE GENOMIC DNA]</scope>
    <source>
        <strain evidence="10 11">Men-myco-93-63</strain>
    </source>
</reference>
<dbReference type="SMART" id="SM00822">
    <property type="entry name" value="PKS_KR"/>
    <property type="match status" value="1"/>
</dbReference>
<evidence type="ECO:0000256" key="3">
    <source>
        <dbReference type="ARBA" id="ARBA00012948"/>
    </source>
</evidence>
<dbReference type="InterPro" id="IPR057326">
    <property type="entry name" value="KR_dom"/>
</dbReference>
<evidence type="ECO:0000256" key="4">
    <source>
        <dbReference type="ARBA" id="ARBA00023002"/>
    </source>
</evidence>
<dbReference type="AlphaFoldDB" id="A0A7T4TYT5"/>
<dbReference type="Pfam" id="PF13561">
    <property type="entry name" value="adh_short_C2"/>
    <property type="match status" value="1"/>
</dbReference>
<feature type="active site" description="Proton acceptor" evidence="6">
    <location>
        <position position="150"/>
    </location>
</feature>
<dbReference type="Gene3D" id="3.40.50.720">
    <property type="entry name" value="NAD(P)-binding Rossmann-like Domain"/>
    <property type="match status" value="1"/>
</dbReference>
<feature type="domain" description="Ketoreductase" evidence="9">
    <location>
        <begin position="1"/>
        <end position="191"/>
    </location>
</feature>
<dbReference type="PROSITE" id="PS00061">
    <property type="entry name" value="ADH_SHORT"/>
    <property type="match status" value="1"/>
</dbReference>
<keyword evidence="8" id="KW-0275">Fatty acid biosynthesis</keyword>
<dbReference type="EMBL" id="CP065959">
    <property type="protein sequence ID" value="QQC90619.1"/>
    <property type="molecule type" value="Genomic_DNA"/>
</dbReference>
<dbReference type="Proteomes" id="UP000596130">
    <property type="component" value="Chromosome"/>
</dbReference>
<comment type="subunit">
    <text evidence="8">Homotetramer.</text>
</comment>
<protein>
    <recommendedName>
        <fullName evidence="3 8">3-oxoacyl-[acyl-carrier-protein] reductase</fullName>
        <ecNumber evidence="3 8">1.1.1.100</ecNumber>
    </recommendedName>
</protein>
<comment type="catalytic activity">
    <reaction evidence="5 8">
        <text>a (3R)-hydroxyacyl-[ACP] + NADP(+) = a 3-oxoacyl-[ACP] + NADPH + H(+)</text>
        <dbReference type="Rhea" id="RHEA:17397"/>
        <dbReference type="Rhea" id="RHEA-COMP:9916"/>
        <dbReference type="Rhea" id="RHEA-COMP:9945"/>
        <dbReference type="ChEBI" id="CHEBI:15378"/>
        <dbReference type="ChEBI" id="CHEBI:57783"/>
        <dbReference type="ChEBI" id="CHEBI:58349"/>
        <dbReference type="ChEBI" id="CHEBI:78776"/>
        <dbReference type="ChEBI" id="CHEBI:78827"/>
        <dbReference type="EC" id="1.1.1.100"/>
    </reaction>
</comment>
<dbReference type="RefSeq" id="WP_062771495.1">
    <property type="nucleotide sequence ID" value="NZ_CP060742.1"/>
</dbReference>
<dbReference type="PANTHER" id="PTHR42879">
    <property type="entry name" value="3-OXOACYL-(ACYL-CARRIER-PROTEIN) REDUCTASE"/>
    <property type="match status" value="1"/>
</dbReference>
<dbReference type="EC" id="1.1.1.100" evidence="3 8"/>
<gene>
    <name evidence="10" type="primary">fabG</name>
    <name evidence="10" type="ORF">I8755_21080</name>
</gene>
<keyword evidence="8" id="KW-0276">Fatty acid metabolism</keyword>
<evidence type="ECO:0000256" key="5">
    <source>
        <dbReference type="ARBA" id="ARBA00048508"/>
    </source>
</evidence>
<keyword evidence="4 8" id="KW-0560">Oxidoreductase</keyword>
<dbReference type="FunFam" id="3.40.50.720:FF:000173">
    <property type="entry name" value="3-oxoacyl-[acyl-carrier protein] reductase"/>
    <property type="match status" value="1"/>
</dbReference>
<dbReference type="InterPro" id="IPR020904">
    <property type="entry name" value="Sc_DH/Rdtase_CS"/>
</dbReference>
<comment type="similarity">
    <text evidence="2 8">Belongs to the short-chain dehydrogenases/reductases (SDR) family.</text>
</comment>
<feature type="binding site" evidence="7">
    <location>
        <begin position="7"/>
        <end position="10"/>
    </location>
    <ligand>
        <name>NADP(+)</name>
        <dbReference type="ChEBI" id="CHEBI:58349"/>
    </ligand>
</feature>
<dbReference type="PRINTS" id="PR00081">
    <property type="entry name" value="GDHRDH"/>
</dbReference>
<dbReference type="PRINTS" id="PR00080">
    <property type="entry name" value="SDRFAMILY"/>
</dbReference>
<keyword evidence="8" id="KW-0444">Lipid biosynthesis</keyword>
<comment type="function">
    <text evidence="8">Catalyzes the NADPH-dependent reduction of beta-ketoacyl-ACP substrates to beta-hydroxyacyl-ACP products, the first reductive step in the elongation cycle of fatty acid biosynthesis.</text>
</comment>
<comment type="pathway">
    <text evidence="1 8">Lipid metabolism; fatty acid biosynthesis.</text>
</comment>
<feature type="binding site" evidence="7">
    <location>
        <begin position="150"/>
        <end position="154"/>
    </location>
    <ligand>
        <name>NADP(+)</name>
        <dbReference type="ChEBI" id="CHEBI:58349"/>
    </ligand>
</feature>
<keyword evidence="7 8" id="KW-0521">NADP</keyword>
<evidence type="ECO:0000259" key="9">
    <source>
        <dbReference type="SMART" id="SM00822"/>
    </source>
</evidence>
<evidence type="ECO:0000256" key="1">
    <source>
        <dbReference type="ARBA" id="ARBA00005194"/>
    </source>
</evidence>
<dbReference type="GO" id="GO:0004316">
    <property type="term" value="F:3-oxoacyl-[acyl-carrier-protein] reductase (NADPH) activity"/>
    <property type="evidence" value="ECO:0007669"/>
    <property type="project" value="UniProtKB-UniRule"/>
</dbReference>
<evidence type="ECO:0000256" key="7">
    <source>
        <dbReference type="PIRSR" id="PIRSR611284-2"/>
    </source>
</evidence>
<dbReference type="GO" id="GO:0051287">
    <property type="term" value="F:NAD binding"/>
    <property type="evidence" value="ECO:0007669"/>
    <property type="project" value="UniProtKB-UniRule"/>
</dbReference>
<dbReference type="InterPro" id="IPR011284">
    <property type="entry name" value="3oxo_ACP_reduc"/>
</dbReference>
<evidence type="ECO:0000256" key="2">
    <source>
        <dbReference type="ARBA" id="ARBA00006484"/>
    </source>
</evidence>
<evidence type="ECO:0000256" key="8">
    <source>
        <dbReference type="RuleBase" id="RU366074"/>
    </source>
</evidence>
<dbReference type="InterPro" id="IPR050259">
    <property type="entry name" value="SDR"/>
</dbReference>
<name>A0A7T4TYT5_9ACTN</name>
<sequence>MIALVSGGSRGIGKAVVQRLAEDGHDVAFCYHSNQDAAEQLAKEAAEHGTRITATRCDVADGEAVRSWYTATERELGPVDVVVTSAGITRDRPLVLMRDEDWHAVLRTNLDGVYNVCRAAAFSMSKRRSGAIVNLSSVTGISGNVGQANYAATKAGIIGFTKTLAKELGPRGVRANAVAPGLIDTDMVGGMQEAAVTRLLKNVPLGRFGRPEEVADLVAFLASERAAYITGSVFEIHGGITV</sequence>
<dbReference type="NCBIfam" id="NF009466">
    <property type="entry name" value="PRK12826.1-2"/>
    <property type="match status" value="1"/>
</dbReference>
<evidence type="ECO:0000256" key="6">
    <source>
        <dbReference type="PIRSR" id="PIRSR611284-1"/>
    </source>
</evidence>
<dbReference type="PANTHER" id="PTHR42879:SF2">
    <property type="entry name" value="3-OXOACYL-[ACYL-CARRIER-PROTEIN] REDUCTASE FABG"/>
    <property type="match status" value="1"/>
</dbReference>
<proteinExistence type="inferred from homology"/>
<organism evidence="10 11">
    <name type="scientific">Streptomyces alfalfae</name>
    <dbReference type="NCBI Taxonomy" id="1642299"/>
    <lineage>
        <taxon>Bacteria</taxon>
        <taxon>Bacillati</taxon>
        <taxon>Actinomycetota</taxon>
        <taxon>Actinomycetes</taxon>
        <taxon>Kitasatosporales</taxon>
        <taxon>Streptomycetaceae</taxon>
        <taxon>Streptomyces</taxon>
    </lineage>
</organism>
<dbReference type="InterPro" id="IPR002347">
    <property type="entry name" value="SDR_fam"/>
</dbReference>
<dbReference type="SUPFAM" id="SSF51735">
    <property type="entry name" value="NAD(P)-binding Rossmann-fold domains"/>
    <property type="match status" value="1"/>
</dbReference>
<dbReference type="UniPathway" id="UPA00094"/>
<dbReference type="NCBIfam" id="TIGR01830">
    <property type="entry name" value="3oxo_ACP_reduc"/>
    <property type="match status" value="1"/>
</dbReference>
<feature type="binding site" evidence="7">
    <location>
        <position position="183"/>
    </location>
    <ligand>
        <name>NADP(+)</name>
        <dbReference type="ChEBI" id="CHEBI:58349"/>
    </ligand>
</feature>
<keyword evidence="8" id="KW-0443">Lipid metabolism</keyword>